<feature type="coiled-coil region" evidence="1">
    <location>
        <begin position="112"/>
        <end position="209"/>
    </location>
</feature>
<dbReference type="EMBL" id="KI546115">
    <property type="protein sequence ID" value="EST44525.1"/>
    <property type="molecule type" value="Genomic_DNA"/>
</dbReference>
<keyword evidence="4" id="KW-1185">Reference proteome</keyword>
<reference evidence="2 3" key="1">
    <citation type="journal article" date="2014" name="PLoS Genet.">
        <title>The Genome of Spironucleus salmonicida Highlights a Fish Pathogen Adapted to Fluctuating Environments.</title>
        <authorList>
            <person name="Xu F."/>
            <person name="Jerlstrom-Hultqvist J."/>
            <person name="Einarsson E."/>
            <person name="Astvaldsson A."/>
            <person name="Svard S.G."/>
            <person name="Andersson J.O."/>
        </authorList>
    </citation>
    <scope>NUCLEOTIDE SEQUENCE</scope>
    <source>
        <strain evidence="3">ATCC 50377</strain>
    </source>
</reference>
<name>V6LIU4_9EUKA</name>
<accession>V6LIU4</accession>
<keyword evidence="1" id="KW-0175">Coiled coil</keyword>
<reference evidence="3" key="2">
    <citation type="submission" date="2020-12" db="EMBL/GenBank/DDBJ databases">
        <title>New Spironucleus salmonicida genome in near-complete chromosomes.</title>
        <authorList>
            <person name="Xu F."/>
            <person name="Kurt Z."/>
            <person name="Jimenez-Gonzalez A."/>
            <person name="Astvaldsson A."/>
            <person name="Andersson J.O."/>
            <person name="Svard S.G."/>
        </authorList>
    </citation>
    <scope>NUCLEOTIDE SEQUENCE</scope>
    <source>
        <strain evidence="3">ATCC 50377</strain>
    </source>
</reference>
<evidence type="ECO:0000313" key="2">
    <source>
        <dbReference type="EMBL" id="EST44525.1"/>
    </source>
</evidence>
<protein>
    <submittedName>
        <fullName evidence="2">Uncharacterized protein</fullName>
    </submittedName>
</protein>
<dbReference type="VEuPathDB" id="GiardiaDB:SS50377_24624"/>
<dbReference type="AlphaFoldDB" id="V6LIU4"/>
<dbReference type="EMBL" id="AUWU02000005">
    <property type="protein sequence ID" value="KAH0572513.1"/>
    <property type="molecule type" value="Genomic_DNA"/>
</dbReference>
<proteinExistence type="predicted"/>
<organism evidence="2">
    <name type="scientific">Spironucleus salmonicida</name>
    <dbReference type="NCBI Taxonomy" id="348837"/>
    <lineage>
        <taxon>Eukaryota</taxon>
        <taxon>Metamonada</taxon>
        <taxon>Diplomonadida</taxon>
        <taxon>Hexamitidae</taxon>
        <taxon>Hexamitinae</taxon>
        <taxon>Spironucleus</taxon>
    </lineage>
</organism>
<evidence type="ECO:0000313" key="4">
    <source>
        <dbReference type="Proteomes" id="UP000018208"/>
    </source>
</evidence>
<evidence type="ECO:0000256" key="1">
    <source>
        <dbReference type="SAM" id="Coils"/>
    </source>
</evidence>
<dbReference type="Proteomes" id="UP000018208">
    <property type="component" value="Unassembled WGS sequence"/>
</dbReference>
<evidence type="ECO:0000313" key="3">
    <source>
        <dbReference type="EMBL" id="KAH0572513.1"/>
    </source>
</evidence>
<sequence length="224" mass="25560">MQDFGGPSMQVFHEQRKLLHETLTANQLLKTQKTAIETPSSLAILKQKTTEQALQIAQQSRKIALLSAQIQHFEALNSSDLHVLNRQLFSRILSLESALKAAENSVQKRDFSLEITDKCEIYENQIASLREKTAKNDLLAVNLAELQLLRNENLGLKTALKGMEKERKTLQKNHQMPQNERVRILVSENENLRQKLERSQKEVQMLLAQRVDREVARVVGSDGI</sequence>
<gene>
    <name evidence="2" type="ORF">SS50377_15523</name>
    <name evidence="3" type="ORF">SS50377_24624</name>
</gene>